<feature type="modified residue" description="4-aspartylphosphate" evidence="6">
    <location>
        <position position="73"/>
    </location>
</feature>
<evidence type="ECO:0000256" key="6">
    <source>
        <dbReference type="PROSITE-ProRule" id="PRU00169"/>
    </source>
</evidence>
<keyword evidence="2" id="KW-0902">Two-component regulatory system</keyword>
<dbReference type="AlphaFoldDB" id="A0A5R1YL10"/>
<gene>
    <name evidence="8" type="ORF">C9E96_07170</name>
</gene>
<evidence type="ECO:0000256" key="4">
    <source>
        <dbReference type="ARBA" id="ARBA00023125"/>
    </source>
</evidence>
<dbReference type="Proteomes" id="UP000297769">
    <property type="component" value="Unassembled WGS sequence"/>
</dbReference>
<comment type="caution">
    <text evidence="8">The sequence shown here is derived from an EMBL/GenBank/DDBJ whole genome shotgun (WGS) entry which is preliminary data.</text>
</comment>
<proteinExistence type="predicted"/>
<keyword evidence="4" id="KW-0238">DNA-binding</keyword>
<keyword evidence="5" id="KW-0804">Transcription</keyword>
<dbReference type="EMBL" id="PYJX01000082">
    <property type="protein sequence ID" value="TGC70271.1"/>
    <property type="molecule type" value="Genomic_DNA"/>
</dbReference>
<dbReference type="PROSITE" id="PS50110">
    <property type="entry name" value="RESPONSE_REGULATORY"/>
    <property type="match status" value="1"/>
</dbReference>
<evidence type="ECO:0000313" key="9">
    <source>
        <dbReference type="Proteomes" id="UP000297769"/>
    </source>
</evidence>
<dbReference type="PANTHER" id="PTHR48111:SF41">
    <property type="entry name" value="TRANSCRIPTIONAL REGULATORY PROTEIN CUSR-RELATED"/>
    <property type="match status" value="1"/>
</dbReference>
<protein>
    <recommendedName>
        <fullName evidence="7">Response regulatory domain-containing protein</fullName>
    </recommendedName>
</protein>
<dbReference type="GO" id="GO:0006355">
    <property type="term" value="P:regulation of DNA-templated transcription"/>
    <property type="evidence" value="ECO:0007669"/>
    <property type="project" value="InterPro"/>
</dbReference>
<evidence type="ECO:0000256" key="2">
    <source>
        <dbReference type="ARBA" id="ARBA00023012"/>
    </source>
</evidence>
<keyword evidence="1 6" id="KW-0597">Phosphoprotein</keyword>
<dbReference type="PANTHER" id="PTHR48111">
    <property type="entry name" value="REGULATOR OF RPOS"/>
    <property type="match status" value="1"/>
</dbReference>
<dbReference type="CDD" id="cd19935">
    <property type="entry name" value="REC_OmpR_CusR-like"/>
    <property type="match status" value="1"/>
</dbReference>
<name>A0A5R1YL10_SALIN</name>
<evidence type="ECO:0000313" key="8">
    <source>
        <dbReference type="EMBL" id="TGC70271.1"/>
    </source>
</evidence>
<evidence type="ECO:0000256" key="1">
    <source>
        <dbReference type="ARBA" id="ARBA00022553"/>
    </source>
</evidence>
<evidence type="ECO:0000256" key="3">
    <source>
        <dbReference type="ARBA" id="ARBA00023015"/>
    </source>
</evidence>
<dbReference type="Gene3D" id="3.40.50.2300">
    <property type="match status" value="1"/>
</dbReference>
<dbReference type="Pfam" id="PF00072">
    <property type="entry name" value="Response_reg"/>
    <property type="match status" value="1"/>
</dbReference>
<dbReference type="SMART" id="SM00448">
    <property type="entry name" value="REC"/>
    <property type="match status" value="1"/>
</dbReference>
<sequence>MTIMSSCWRFTDSLTSLWHTASMKILLIEDNQKTIEWVRQGLTEAGYVVDYACDGRDGLHLALQEHYSLIILDIMLPGLDGWQVLRALRTAHQSPVICLTARDSVEDRVKGLEAGANDYLVKPFSFAELLARVTVDVAIRRLRAKVADPFEKKLIMTVRGMGYRLQAETSQNG</sequence>
<dbReference type="InterPro" id="IPR001867">
    <property type="entry name" value="OmpR/PhoB-type_DNA-bd"/>
</dbReference>
<dbReference type="InterPro" id="IPR011006">
    <property type="entry name" value="CheY-like_superfamily"/>
</dbReference>
<dbReference type="GO" id="GO:0000156">
    <property type="term" value="F:phosphorelay response regulator activity"/>
    <property type="evidence" value="ECO:0007669"/>
    <property type="project" value="TreeGrafter"/>
</dbReference>
<dbReference type="FunFam" id="3.40.50.2300:FF:000001">
    <property type="entry name" value="DNA-binding response regulator PhoB"/>
    <property type="match status" value="1"/>
</dbReference>
<accession>A0A5R1YL10</accession>
<dbReference type="GO" id="GO:0032993">
    <property type="term" value="C:protein-DNA complex"/>
    <property type="evidence" value="ECO:0007669"/>
    <property type="project" value="TreeGrafter"/>
</dbReference>
<evidence type="ECO:0000256" key="5">
    <source>
        <dbReference type="ARBA" id="ARBA00023163"/>
    </source>
</evidence>
<feature type="domain" description="Response regulatory" evidence="7">
    <location>
        <begin position="24"/>
        <end position="137"/>
    </location>
</feature>
<dbReference type="GO" id="GO:0005829">
    <property type="term" value="C:cytosol"/>
    <property type="evidence" value="ECO:0007669"/>
    <property type="project" value="TreeGrafter"/>
</dbReference>
<reference evidence="8 9" key="1">
    <citation type="submission" date="2018-03" db="EMBL/GenBank/DDBJ databases">
        <title>Non-Typhoidal Salmonella genome sequencing and assembly.</title>
        <authorList>
            <person name="Matchawe C."/>
        </authorList>
    </citation>
    <scope>NUCLEOTIDE SEQUENCE [LARGE SCALE GENOMIC DNA]</scope>
    <source>
        <strain evidence="8 9">88sa</strain>
    </source>
</reference>
<dbReference type="InterPro" id="IPR039420">
    <property type="entry name" value="WalR-like"/>
</dbReference>
<dbReference type="Pfam" id="PF00486">
    <property type="entry name" value="Trans_reg_C"/>
    <property type="match status" value="1"/>
</dbReference>
<dbReference type="GO" id="GO:0000976">
    <property type="term" value="F:transcription cis-regulatory region binding"/>
    <property type="evidence" value="ECO:0007669"/>
    <property type="project" value="TreeGrafter"/>
</dbReference>
<organism evidence="8 9">
    <name type="scientific">Salmonella infantis</name>
    <dbReference type="NCBI Taxonomy" id="595"/>
    <lineage>
        <taxon>Bacteria</taxon>
        <taxon>Pseudomonadati</taxon>
        <taxon>Pseudomonadota</taxon>
        <taxon>Gammaproteobacteria</taxon>
        <taxon>Enterobacterales</taxon>
        <taxon>Enterobacteriaceae</taxon>
        <taxon>Salmonella</taxon>
    </lineage>
</organism>
<dbReference type="SUPFAM" id="SSF52172">
    <property type="entry name" value="CheY-like"/>
    <property type="match status" value="1"/>
</dbReference>
<dbReference type="InterPro" id="IPR001789">
    <property type="entry name" value="Sig_transdc_resp-reg_receiver"/>
</dbReference>
<keyword evidence="3" id="KW-0805">Transcription regulation</keyword>
<dbReference type="CDD" id="cd00383">
    <property type="entry name" value="trans_reg_C"/>
    <property type="match status" value="1"/>
</dbReference>
<evidence type="ECO:0000259" key="7">
    <source>
        <dbReference type="PROSITE" id="PS50110"/>
    </source>
</evidence>